<name>A0A3R5R164_9CLOT</name>
<dbReference type="InterPro" id="IPR002347">
    <property type="entry name" value="SDR_fam"/>
</dbReference>
<reference evidence="3 4" key="1">
    <citation type="submission" date="2018-01" db="EMBL/GenBank/DDBJ databases">
        <title>Genome Sequencing and Assembly of Anaerobacter polyendosporus strain CT4.</title>
        <authorList>
            <person name="Tachaapaikoon C."/>
            <person name="Sutheeworapong S."/>
            <person name="Jenjaroenpun P."/>
            <person name="Wongsurawat T."/>
            <person name="Nookeaw I."/>
            <person name="Cheawchanlertfa P."/>
            <person name="Kosugi A."/>
            <person name="Cheevadhanarak S."/>
            <person name="Ratanakhanokchai K."/>
        </authorList>
    </citation>
    <scope>NUCLEOTIDE SEQUENCE [LARGE SCALE GENOMIC DNA]</scope>
    <source>
        <strain evidence="3 4">CT4</strain>
    </source>
</reference>
<dbReference type="PRINTS" id="PR00081">
    <property type="entry name" value="GDHRDH"/>
</dbReference>
<protein>
    <submittedName>
        <fullName evidence="3">3-ketoacyl-ACP reductase</fullName>
    </submittedName>
</protein>
<evidence type="ECO:0000313" key="4">
    <source>
        <dbReference type="Proteomes" id="UP000286268"/>
    </source>
</evidence>
<dbReference type="PANTHER" id="PTHR24321:SF8">
    <property type="entry name" value="ESTRADIOL 17-BETA-DEHYDROGENASE 8-RELATED"/>
    <property type="match status" value="1"/>
</dbReference>
<dbReference type="CDD" id="cd05233">
    <property type="entry name" value="SDR_c"/>
    <property type="match status" value="1"/>
</dbReference>
<dbReference type="PRINTS" id="PR00080">
    <property type="entry name" value="SDRFAMILY"/>
</dbReference>
<dbReference type="PROSITE" id="PS00061">
    <property type="entry name" value="ADH_SHORT"/>
    <property type="match status" value="1"/>
</dbReference>
<dbReference type="Proteomes" id="UP000286268">
    <property type="component" value="Chromosome"/>
</dbReference>
<organism evidence="3 4">
    <name type="scientific">Clostridium manihotivorum</name>
    <dbReference type="NCBI Taxonomy" id="2320868"/>
    <lineage>
        <taxon>Bacteria</taxon>
        <taxon>Bacillati</taxon>
        <taxon>Bacillota</taxon>
        <taxon>Clostridia</taxon>
        <taxon>Eubacteriales</taxon>
        <taxon>Clostridiaceae</taxon>
        <taxon>Clostridium</taxon>
    </lineage>
</organism>
<dbReference type="OrthoDB" id="9803333at2"/>
<dbReference type="NCBIfam" id="NF005559">
    <property type="entry name" value="PRK07231.1"/>
    <property type="match status" value="1"/>
</dbReference>
<dbReference type="FunFam" id="3.40.50.720:FF:000084">
    <property type="entry name" value="Short-chain dehydrogenase reductase"/>
    <property type="match status" value="1"/>
</dbReference>
<dbReference type="InterPro" id="IPR036291">
    <property type="entry name" value="NAD(P)-bd_dom_sf"/>
</dbReference>
<accession>A0A3R5R164</accession>
<keyword evidence="4" id="KW-1185">Reference proteome</keyword>
<evidence type="ECO:0000313" key="3">
    <source>
        <dbReference type="EMBL" id="QAA34362.1"/>
    </source>
</evidence>
<comment type="similarity">
    <text evidence="1">Belongs to the short-chain dehydrogenases/reductases (SDR) family.</text>
</comment>
<proteinExistence type="inferred from homology"/>
<sequence>MKLNGKVAIVTGAASGMGKAISMLYAQEGAKVVAADINLEGAKATSDEIIAKGGTAIAVLTNVAVEEDIQKLIDTAVEAYGTVDILVNNAGIMDNMAAVGDITDELWYRLIEVNATSVMRSSRKVIPIFLEKGKGVIINIASVGGIRGGAAGAAYTASKHAVVGLTKSTGFQYAKDGIRCNAIAPGPIMTNISETMTNMNKRGEANCRTAMSTIKRFGASEEIAKVALFLASDDSSFINGQIIAADGGWTAS</sequence>
<evidence type="ECO:0000256" key="1">
    <source>
        <dbReference type="ARBA" id="ARBA00006484"/>
    </source>
</evidence>
<gene>
    <name evidence="3" type="ORF">C1I91_23480</name>
</gene>
<dbReference type="GO" id="GO:0008206">
    <property type="term" value="P:bile acid metabolic process"/>
    <property type="evidence" value="ECO:0007669"/>
    <property type="project" value="UniProtKB-ARBA"/>
</dbReference>
<dbReference type="KEGG" id="cmah:C1I91_23480"/>
<keyword evidence="2" id="KW-0560">Oxidoreductase</keyword>
<dbReference type="AlphaFoldDB" id="A0A3R5R164"/>
<dbReference type="InterPro" id="IPR020904">
    <property type="entry name" value="Sc_DH/Rdtase_CS"/>
</dbReference>
<dbReference type="PANTHER" id="PTHR24321">
    <property type="entry name" value="DEHYDROGENASES, SHORT CHAIN"/>
    <property type="match status" value="1"/>
</dbReference>
<dbReference type="Pfam" id="PF13561">
    <property type="entry name" value="adh_short_C2"/>
    <property type="match status" value="1"/>
</dbReference>
<dbReference type="EMBL" id="CP025746">
    <property type="protein sequence ID" value="QAA34362.1"/>
    <property type="molecule type" value="Genomic_DNA"/>
</dbReference>
<dbReference type="GO" id="GO:0016491">
    <property type="term" value="F:oxidoreductase activity"/>
    <property type="evidence" value="ECO:0007669"/>
    <property type="project" value="UniProtKB-KW"/>
</dbReference>
<dbReference type="Gene3D" id="3.40.50.720">
    <property type="entry name" value="NAD(P)-binding Rossmann-like Domain"/>
    <property type="match status" value="1"/>
</dbReference>
<dbReference type="SUPFAM" id="SSF51735">
    <property type="entry name" value="NAD(P)-binding Rossmann-fold domains"/>
    <property type="match status" value="1"/>
</dbReference>
<evidence type="ECO:0000256" key="2">
    <source>
        <dbReference type="ARBA" id="ARBA00023002"/>
    </source>
</evidence>
<dbReference type="RefSeq" id="WP_128215077.1">
    <property type="nucleotide sequence ID" value="NZ_CP025746.1"/>
</dbReference>